<accession>A0A2N7WAQ4</accession>
<proteinExistence type="predicted"/>
<dbReference type="AlphaFoldDB" id="A0A2N7WAQ4"/>
<keyword evidence="3" id="KW-1185">Reference proteome</keyword>
<reference evidence="2 3" key="1">
    <citation type="submission" date="2018-01" db="EMBL/GenBank/DDBJ databases">
        <title>Whole genome analyses suggest that Burkholderia sensu lato contains two further novel genera in the rhizoxinica-symbiotica group Mycetohabitans gen. nov., and Trinickia gen. nov.: implications for the evolution of diazotrophy and nodulation in the Burkholderiaceae.</title>
        <authorList>
            <person name="Estrada-de los Santos P."/>
            <person name="Palmer M."/>
            <person name="Chavez-Ramirez B."/>
            <person name="Beukes C."/>
            <person name="Steenkamp E.T."/>
            <person name="Hirsch A.M."/>
            <person name="Manyaka P."/>
            <person name="Maluk M."/>
            <person name="Lafos M."/>
            <person name="Crook M."/>
            <person name="Gross E."/>
            <person name="Simon M.F."/>
            <person name="Bueno dos Reis Junior F."/>
            <person name="Poole P.S."/>
            <person name="Venter S.N."/>
            <person name="James E.K."/>
        </authorList>
    </citation>
    <scope>NUCLEOTIDE SEQUENCE [LARGE SCALE GENOMIC DNA]</scope>
    <source>
        <strain evidence="2 3">GP25-8</strain>
    </source>
</reference>
<dbReference type="Proteomes" id="UP000235347">
    <property type="component" value="Unassembled WGS sequence"/>
</dbReference>
<feature type="region of interest" description="Disordered" evidence="1">
    <location>
        <begin position="72"/>
        <end position="113"/>
    </location>
</feature>
<sequence length="113" mass="12231">MREIRTFEMQSDEPATLWRVAHPLIVEVAQGTLWLTVEGDAEDYWLEPGFSFLLPAGVRAWIGSGRGDVRMTATDAGPLSDVDSQAAPACTGLDPSARPARHTGAPRWRVAAA</sequence>
<dbReference type="InterPro" id="IPR011051">
    <property type="entry name" value="RmlC_Cupin_sf"/>
</dbReference>
<comment type="caution">
    <text evidence="2">The sequence shown here is derived from an EMBL/GenBank/DDBJ whole genome shotgun (WGS) entry which is preliminary data.</text>
</comment>
<organism evidence="2 3">
    <name type="scientific">Trinickia soli</name>
    <dbReference type="NCBI Taxonomy" id="380675"/>
    <lineage>
        <taxon>Bacteria</taxon>
        <taxon>Pseudomonadati</taxon>
        <taxon>Pseudomonadota</taxon>
        <taxon>Betaproteobacteria</taxon>
        <taxon>Burkholderiales</taxon>
        <taxon>Burkholderiaceae</taxon>
        <taxon>Trinickia</taxon>
    </lineage>
</organism>
<dbReference type="Pfam" id="PF11142">
    <property type="entry name" value="DUF2917"/>
    <property type="match status" value="1"/>
</dbReference>
<evidence type="ECO:0000256" key="1">
    <source>
        <dbReference type="SAM" id="MobiDB-lite"/>
    </source>
</evidence>
<evidence type="ECO:0000313" key="2">
    <source>
        <dbReference type="EMBL" id="PMS26482.1"/>
    </source>
</evidence>
<evidence type="ECO:0000313" key="3">
    <source>
        <dbReference type="Proteomes" id="UP000235347"/>
    </source>
</evidence>
<protein>
    <recommendedName>
        <fullName evidence="4">DUF2917 domain-containing protein</fullName>
    </recommendedName>
</protein>
<dbReference type="EMBL" id="PNYB01000004">
    <property type="protein sequence ID" value="PMS26482.1"/>
    <property type="molecule type" value="Genomic_DNA"/>
</dbReference>
<gene>
    <name evidence="2" type="ORF">C0Z19_05870</name>
</gene>
<dbReference type="InterPro" id="IPR021317">
    <property type="entry name" value="DUF2917"/>
</dbReference>
<dbReference type="SUPFAM" id="SSF51182">
    <property type="entry name" value="RmlC-like cupins"/>
    <property type="match status" value="1"/>
</dbReference>
<name>A0A2N7WAQ4_9BURK</name>
<evidence type="ECO:0008006" key="4">
    <source>
        <dbReference type="Google" id="ProtNLM"/>
    </source>
</evidence>